<evidence type="ECO:0000256" key="5">
    <source>
        <dbReference type="ARBA" id="ARBA00022723"/>
    </source>
</evidence>
<keyword evidence="5 8" id="KW-0479">Metal-binding</keyword>
<organism evidence="12 13">
    <name type="scientific">Pontibacterium sinense</name>
    <dbReference type="NCBI Taxonomy" id="2781979"/>
    <lineage>
        <taxon>Bacteria</taxon>
        <taxon>Pseudomonadati</taxon>
        <taxon>Pseudomonadota</taxon>
        <taxon>Gammaproteobacteria</taxon>
        <taxon>Oceanospirillales</taxon>
        <taxon>Oceanospirillaceae</taxon>
        <taxon>Pontibacterium</taxon>
    </lineage>
</organism>
<dbReference type="GO" id="GO:0008199">
    <property type="term" value="F:ferric iron binding"/>
    <property type="evidence" value="ECO:0007669"/>
    <property type="project" value="InterPro"/>
</dbReference>
<evidence type="ECO:0000256" key="3">
    <source>
        <dbReference type="ARBA" id="ARBA00022434"/>
    </source>
</evidence>
<dbReference type="PROSITE" id="PS00549">
    <property type="entry name" value="BACTERIOFERRITIN"/>
    <property type="match status" value="1"/>
</dbReference>
<dbReference type="PROSITE" id="PS50905">
    <property type="entry name" value="FERRITIN_LIKE"/>
    <property type="match status" value="1"/>
</dbReference>
<dbReference type="AlphaFoldDB" id="A0A8J7FAE3"/>
<feature type="domain" description="Ferritin-like diiron" evidence="11">
    <location>
        <begin position="1"/>
        <end position="145"/>
    </location>
</feature>
<feature type="binding site" description="axial binding residue" evidence="9">
    <location>
        <position position="52"/>
    </location>
    <ligand>
        <name>heme b</name>
        <dbReference type="ChEBI" id="CHEBI:60344"/>
        <note>ligand shared between dimeric partners</note>
    </ligand>
    <ligandPart>
        <name>Fe</name>
        <dbReference type="ChEBI" id="CHEBI:18248"/>
    </ligandPart>
</feature>
<dbReference type="InterPro" id="IPR002024">
    <property type="entry name" value="Bacterioferritin"/>
</dbReference>
<dbReference type="CDD" id="cd00907">
    <property type="entry name" value="Bacterioferritin"/>
    <property type="match status" value="1"/>
</dbReference>
<dbReference type="Pfam" id="PF00210">
    <property type="entry name" value="Ferritin"/>
    <property type="match status" value="1"/>
</dbReference>
<reference evidence="12" key="1">
    <citation type="submission" date="2020-10" db="EMBL/GenBank/DDBJ databases">
        <title>Bacterium isolated from coastal waters sediment.</title>
        <authorList>
            <person name="Chen R.-J."/>
            <person name="Lu D.-C."/>
            <person name="Zhu K.-L."/>
            <person name="Du Z.-J."/>
        </authorList>
    </citation>
    <scope>NUCLEOTIDE SEQUENCE</scope>
    <source>
        <strain evidence="12">N1Y112</strain>
    </source>
</reference>
<dbReference type="InterPro" id="IPR012347">
    <property type="entry name" value="Ferritin-like"/>
</dbReference>
<dbReference type="GO" id="GO:0006879">
    <property type="term" value="P:intracellular iron ion homeostasis"/>
    <property type="evidence" value="ECO:0007669"/>
    <property type="project" value="UniProtKB-KW"/>
</dbReference>
<comment type="catalytic activity">
    <reaction evidence="8">
        <text>4 Fe(2+) + O2 + 4 H(+) = 4 Fe(3+) + 2 H2O</text>
        <dbReference type="Rhea" id="RHEA:11148"/>
        <dbReference type="ChEBI" id="CHEBI:15377"/>
        <dbReference type="ChEBI" id="CHEBI:15378"/>
        <dbReference type="ChEBI" id="CHEBI:15379"/>
        <dbReference type="ChEBI" id="CHEBI:29033"/>
        <dbReference type="ChEBI" id="CHEBI:29034"/>
        <dbReference type="EC" id="1.16.3.1"/>
    </reaction>
</comment>
<keyword evidence="6 8" id="KW-0408">Iron</keyword>
<evidence type="ECO:0000313" key="13">
    <source>
        <dbReference type="Proteomes" id="UP000640333"/>
    </source>
</evidence>
<name>A0A8J7FAE3_9GAMM</name>
<accession>A0A8J7FAE3</accession>
<dbReference type="SUPFAM" id="SSF47240">
    <property type="entry name" value="Ferritin-like"/>
    <property type="match status" value="1"/>
</dbReference>
<evidence type="ECO:0000256" key="4">
    <source>
        <dbReference type="ARBA" id="ARBA00022617"/>
    </source>
</evidence>
<evidence type="ECO:0000256" key="1">
    <source>
        <dbReference type="ARBA" id="ARBA00001970"/>
    </source>
</evidence>
<sequence length="156" mass="18073">MKGDPKVLRHLNQVLRNELTAINQYFLHARMCKNWGFEELNEHEYKASIKAMKLADDIIERILFLEGLPNLQDLGKLILGEDVEEIFKGDYQLDTEAREDLVAAIAEAEALQDYISRELLEKLLEVKEERIDWLETQISLISNIGLPNYLQSTLDD</sequence>
<keyword evidence="3 8" id="KW-0409">Iron storage</keyword>
<keyword evidence="4 10" id="KW-0349">Heme</keyword>
<dbReference type="EC" id="1.16.3.1" evidence="8"/>
<dbReference type="PANTHER" id="PTHR30295">
    <property type="entry name" value="BACTERIOFERRITIN"/>
    <property type="match status" value="1"/>
</dbReference>
<comment type="similarity">
    <text evidence="2 8 10">Belongs to the bacterioferritin family.</text>
</comment>
<dbReference type="Gene3D" id="1.20.1260.10">
    <property type="match status" value="1"/>
</dbReference>
<dbReference type="PRINTS" id="PR00601">
    <property type="entry name" value="BACFERRITIN"/>
</dbReference>
<evidence type="ECO:0000256" key="8">
    <source>
        <dbReference type="PIRNR" id="PIRNR002560"/>
    </source>
</evidence>
<keyword evidence="13" id="KW-1185">Reference proteome</keyword>
<evidence type="ECO:0000259" key="11">
    <source>
        <dbReference type="PROSITE" id="PS50905"/>
    </source>
</evidence>
<dbReference type="PANTHER" id="PTHR30295:SF0">
    <property type="entry name" value="BACTERIOFERRITIN"/>
    <property type="match status" value="1"/>
</dbReference>
<dbReference type="EMBL" id="JADEYS010000007">
    <property type="protein sequence ID" value="MBE9397262.1"/>
    <property type="molecule type" value="Genomic_DNA"/>
</dbReference>
<comment type="function">
    <text evidence="8">Iron-storage protein, whose ferroxidase center binds Fe(2+), oxidizes it using dioxygen to Fe(3+), and participates in the subsequent Fe(3+) oxide mineral core formation within the central cavity of the BFR protein shell.</text>
</comment>
<evidence type="ECO:0000256" key="6">
    <source>
        <dbReference type="ARBA" id="ARBA00023004"/>
    </source>
</evidence>
<protein>
    <recommendedName>
        <fullName evidence="8 10">Bacterioferritin</fullName>
        <ecNumber evidence="8">1.16.3.1</ecNumber>
    </recommendedName>
</protein>
<dbReference type="InterPro" id="IPR008331">
    <property type="entry name" value="Ferritin_DPS_dom"/>
</dbReference>
<dbReference type="GO" id="GO:0004322">
    <property type="term" value="F:ferroxidase activity"/>
    <property type="evidence" value="ECO:0007669"/>
    <property type="project" value="UniProtKB-EC"/>
</dbReference>
<evidence type="ECO:0000256" key="7">
    <source>
        <dbReference type="ARBA" id="ARBA00036243"/>
    </source>
</evidence>
<evidence type="ECO:0000313" key="12">
    <source>
        <dbReference type="EMBL" id="MBE9397262.1"/>
    </source>
</evidence>
<dbReference type="GO" id="GO:0020037">
    <property type="term" value="F:heme binding"/>
    <property type="evidence" value="ECO:0007669"/>
    <property type="project" value="TreeGrafter"/>
</dbReference>
<evidence type="ECO:0000256" key="10">
    <source>
        <dbReference type="RuleBase" id="RU000623"/>
    </source>
</evidence>
<comment type="cofactor">
    <cofactor evidence="1">
        <name>heme b</name>
        <dbReference type="ChEBI" id="CHEBI:60344"/>
    </cofactor>
</comment>
<gene>
    <name evidence="12" type="primary">bfr</name>
    <name evidence="12" type="ORF">IOQ59_08320</name>
</gene>
<dbReference type="GO" id="GO:0006826">
    <property type="term" value="P:iron ion transport"/>
    <property type="evidence" value="ECO:0007669"/>
    <property type="project" value="InterPro"/>
</dbReference>
<comment type="caution">
    <text evidence="12">The sequence shown here is derived from an EMBL/GenBank/DDBJ whole genome shotgun (WGS) entry which is preliminary data.</text>
</comment>
<dbReference type="NCBIfam" id="TIGR00754">
    <property type="entry name" value="bfr"/>
    <property type="match status" value="1"/>
</dbReference>
<feature type="binding site" evidence="9">
    <location>
        <position position="18"/>
    </location>
    <ligand>
        <name>Fe cation</name>
        <dbReference type="ChEBI" id="CHEBI:24875"/>
        <label>1</label>
    </ligand>
</feature>
<proteinExistence type="inferred from homology"/>
<evidence type="ECO:0000256" key="9">
    <source>
        <dbReference type="PIRSR" id="PIRSR002560-1"/>
    </source>
</evidence>
<dbReference type="InterPro" id="IPR009040">
    <property type="entry name" value="Ferritin-like_diiron"/>
</dbReference>
<evidence type="ECO:0000256" key="2">
    <source>
        <dbReference type="ARBA" id="ARBA00008093"/>
    </source>
</evidence>
<dbReference type="GO" id="GO:0005829">
    <property type="term" value="C:cytosol"/>
    <property type="evidence" value="ECO:0007669"/>
    <property type="project" value="TreeGrafter"/>
</dbReference>
<dbReference type="InterPro" id="IPR009078">
    <property type="entry name" value="Ferritin-like_SF"/>
</dbReference>
<dbReference type="RefSeq" id="WP_193952819.1">
    <property type="nucleotide sequence ID" value="NZ_JADEYS010000007.1"/>
</dbReference>
<dbReference type="Proteomes" id="UP000640333">
    <property type="component" value="Unassembled WGS sequence"/>
</dbReference>
<comment type="catalytic activity">
    <reaction evidence="7">
        <text>Fe(2+)(in) = Fe(2+)(out)</text>
        <dbReference type="Rhea" id="RHEA:28486"/>
        <dbReference type="ChEBI" id="CHEBI:29033"/>
    </reaction>
</comment>
<dbReference type="PIRSF" id="PIRSF002560">
    <property type="entry name" value="Bacterioferritin"/>
    <property type="match status" value="1"/>
</dbReference>